<reference evidence="1" key="1">
    <citation type="submission" date="2020-11" db="EMBL/GenBank/DDBJ databases">
        <authorList>
            <consortium name="DOE Joint Genome Institute"/>
            <person name="Ahrendt S."/>
            <person name="Riley R."/>
            <person name="Andreopoulos W."/>
            <person name="LaButti K."/>
            <person name="Pangilinan J."/>
            <person name="Ruiz-duenas F.J."/>
            <person name="Barrasa J.M."/>
            <person name="Sanchez-Garcia M."/>
            <person name="Camarero S."/>
            <person name="Miyauchi S."/>
            <person name="Serrano A."/>
            <person name="Linde D."/>
            <person name="Babiker R."/>
            <person name="Drula E."/>
            <person name="Ayuso-Fernandez I."/>
            <person name="Pacheco R."/>
            <person name="Padilla G."/>
            <person name="Ferreira P."/>
            <person name="Barriuso J."/>
            <person name="Kellner H."/>
            <person name="Castanera R."/>
            <person name="Alfaro M."/>
            <person name="Ramirez L."/>
            <person name="Pisabarro A.G."/>
            <person name="Kuo A."/>
            <person name="Tritt A."/>
            <person name="Lipzen A."/>
            <person name="He G."/>
            <person name="Yan M."/>
            <person name="Ng V."/>
            <person name="Cullen D."/>
            <person name="Martin F."/>
            <person name="Rosso M.-N."/>
            <person name="Henrissat B."/>
            <person name="Hibbett D."/>
            <person name="Martinez A.T."/>
            <person name="Grigoriev I.V."/>
        </authorList>
    </citation>
    <scope>NUCLEOTIDE SEQUENCE</scope>
    <source>
        <strain evidence="1">AH 44721</strain>
    </source>
</reference>
<accession>A0A9P5NBY8</accession>
<name>A0A9P5NBY8_GYMJU</name>
<dbReference type="OrthoDB" id="3172906at2759"/>
<evidence type="ECO:0000313" key="1">
    <source>
        <dbReference type="EMBL" id="KAF8881041.1"/>
    </source>
</evidence>
<comment type="caution">
    <text evidence="1">The sequence shown here is derived from an EMBL/GenBank/DDBJ whole genome shotgun (WGS) entry which is preliminary data.</text>
</comment>
<proteinExistence type="predicted"/>
<evidence type="ECO:0000313" key="2">
    <source>
        <dbReference type="Proteomes" id="UP000724874"/>
    </source>
</evidence>
<feature type="non-terminal residue" evidence="1">
    <location>
        <position position="114"/>
    </location>
</feature>
<dbReference type="Proteomes" id="UP000724874">
    <property type="component" value="Unassembled WGS sequence"/>
</dbReference>
<organism evidence="1 2">
    <name type="scientific">Gymnopilus junonius</name>
    <name type="common">Spectacular rustgill mushroom</name>
    <name type="synonym">Gymnopilus spectabilis subsp. junonius</name>
    <dbReference type="NCBI Taxonomy" id="109634"/>
    <lineage>
        <taxon>Eukaryota</taxon>
        <taxon>Fungi</taxon>
        <taxon>Dikarya</taxon>
        <taxon>Basidiomycota</taxon>
        <taxon>Agaricomycotina</taxon>
        <taxon>Agaricomycetes</taxon>
        <taxon>Agaricomycetidae</taxon>
        <taxon>Agaricales</taxon>
        <taxon>Agaricineae</taxon>
        <taxon>Hymenogastraceae</taxon>
        <taxon>Gymnopilus</taxon>
    </lineage>
</organism>
<dbReference type="AlphaFoldDB" id="A0A9P5NBY8"/>
<keyword evidence="2" id="KW-1185">Reference proteome</keyword>
<dbReference type="EMBL" id="JADNYJ010000135">
    <property type="protein sequence ID" value="KAF8881041.1"/>
    <property type="molecule type" value="Genomic_DNA"/>
</dbReference>
<sequence>CRDMYHWKSREHPLKIRVHPFTSLITVNPSQGGIITVGDVLYAVYHGIRQSATGAFCAGVGLDPSFISGREMMTNVGPPAGDDGVSSHVRHLLEFRTRWKGGGVWVLHTRPIGD</sequence>
<gene>
    <name evidence="1" type="ORF">CPB84DRAFT_1792120</name>
</gene>
<protein>
    <submittedName>
        <fullName evidence="1">Uncharacterized protein</fullName>
    </submittedName>
</protein>